<dbReference type="Proteomes" id="UP001472866">
    <property type="component" value="Chromosome 07"/>
</dbReference>
<keyword evidence="4" id="KW-0067">ATP-binding</keyword>
<sequence>MPVAVTSPDGAYYPVAPGQGAEHYGPYGFVTSSSGTTRKNLFHDKVTRCLDAVCKALSCGYALGSAVLSVLAVREENGADEFAYDANTIVKLETLGAVLDFPERKVYEALAWMEDGYRSGALGGELPAIVGGNELRKTKQGGKGGFKTIGALPQALGRDVEVGILLCAQQGGGRVLSVNSGRDASGPLAPPRSCGPCTGYPLDLHELRERGNLAAQVEDSLRRRPRRRRAGLVARDPPAFCSMAAMAAKNKKKTFYRQVRFWNRSGSPVFLLQAKLRGGHNSRCPGLSLSDDHSISETDLAEDAGGREEVVRLDPSREYEVTVAWDGEAKIGRGTEVALSFWNEESGFGVVVAAVRVAGRTTSGEASISSSRAAAAGTLSSEADLYVSERLKRLFRRPPSAVLGVESVSLVSGLIGLGILPAPRPAPMISTPFKSAADVESNLFAIRLGSLPPLTLPEDQHRLEVRRAVLMREAIEVRDRGALEMFSVKISAGVVDLRRRRYRELADEGTDSEPREGPYAGPDLLAFRSQHNLSSTMSSHDVILLDVPGLPEKEPDLRMGSLVYLRQAKRENTEFVAIAVASHASVLILLGPDALFKQVGLAFHVKFGVDHEHYYERVHMSIQLADLDGWFGSGLGPSRPETNLRAFLESEVLADSGEAPPPPKVGEMLAAMQEGLNEAQLRTVCEVTSLKGQEKGLVCCTGPAGTGKSLTAAVVATFAAMVQQREGASWNRVLVTTPEEYTADLLALAIRDRARALRRAFPRAFGQELEIVRINDSTRPVAHAAPDVLPLCNLDERCGIFQPPHPGTWKASGARVIVSSCRSCFLLHRGQPELARDLGVGLLIIDEAGQAGISDVVAALGSRPSSVLVLGDEHQLGPSREGSGEWGDQRSGLDCWGPSACRVTLKRNYRSNAGLLEVPKQLFYGDDLDAVAPASQVAPPDLGALDVFHAPQGDGVGASVLTVGIPGRHSRSSVWAKGRSCVNAAEAEAVRDICVDLCMKRIATTEMVSVISLSRAQVQRIRSELRAAGLAQIRCGTVDDFQGQESEVVLISCVGSSAKALDTSKKRFNVAITRARRLLIVVGSLPVLRSKDAGPWHDLCEACRDRGSFLAMRGGDAGEGEVGEGEERESAMTRIEGMARSALLGAGNINTIFPETLYETNLELGWAATDDDANLPSRIEL</sequence>
<gene>
    <name evidence="6" type="ORF">HKI87_07g46880</name>
</gene>
<feature type="domain" description="DNA2/NAM7 helicase-like C-terminal" evidence="5">
    <location>
        <begin position="901"/>
        <end position="1084"/>
    </location>
</feature>
<dbReference type="GO" id="GO:0043139">
    <property type="term" value="F:5'-3' DNA helicase activity"/>
    <property type="evidence" value="ECO:0007669"/>
    <property type="project" value="TreeGrafter"/>
</dbReference>
<evidence type="ECO:0000256" key="2">
    <source>
        <dbReference type="ARBA" id="ARBA00022801"/>
    </source>
</evidence>
<dbReference type="PANTHER" id="PTHR43788:SF8">
    <property type="entry name" value="DNA-BINDING PROTEIN SMUBP-2"/>
    <property type="match status" value="1"/>
</dbReference>
<accession>A0AAX4PAC4</accession>
<dbReference type="GO" id="GO:0016787">
    <property type="term" value="F:hydrolase activity"/>
    <property type="evidence" value="ECO:0007669"/>
    <property type="project" value="UniProtKB-KW"/>
</dbReference>
<evidence type="ECO:0000256" key="3">
    <source>
        <dbReference type="ARBA" id="ARBA00022806"/>
    </source>
</evidence>
<reference evidence="6 7" key="1">
    <citation type="submission" date="2024-03" db="EMBL/GenBank/DDBJ databases">
        <title>Complete genome sequence of the green alga Chloropicon roscoffensis RCC1871.</title>
        <authorList>
            <person name="Lemieux C."/>
            <person name="Pombert J.-F."/>
            <person name="Otis C."/>
            <person name="Turmel M."/>
        </authorList>
    </citation>
    <scope>NUCLEOTIDE SEQUENCE [LARGE SCALE GENOMIC DNA]</scope>
    <source>
        <strain evidence="6 7">RCC1871</strain>
    </source>
</reference>
<dbReference type="GO" id="GO:0005524">
    <property type="term" value="F:ATP binding"/>
    <property type="evidence" value="ECO:0007669"/>
    <property type="project" value="UniProtKB-KW"/>
</dbReference>
<evidence type="ECO:0000313" key="6">
    <source>
        <dbReference type="EMBL" id="WZN63143.1"/>
    </source>
</evidence>
<name>A0AAX4PAC4_9CHLO</name>
<dbReference type="InterPro" id="IPR041679">
    <property type="entry name" value="DNA2/NAM7-like_C"/>
</dbReference>
<evidence type="ECO:0000256" key="4">
    <source>
        <dbReference type="ARBA" id="ARBA00022840"/>
    </source>
</evidence>
<evidence type="ECO:0000256" key="1">
    <source>
        <dbReference type="ARBA" id="ARBA00022741"/>
    </source>
</evidence>
<dbReference type="PANTHER" id="PTHR43788">
    <property type="entry name" value="DNA2/NAM7 HELICASE FAMILY MEMBER"/>
    <property type="match status" value="1"/>
</dbReference>
<proteinExistence type="predicted"/>
<keyword evidence="2" id="KW-0378">Hydrolase</keyword>
<dbReference type="InterPro" id="IPR047187">
    <property type="entry name" value="SF1_C_Upf1"/>
</dbReference>
<keyword evidence="3 6" id="KW-0347">Helicase</keyword>
<dbReference type="Pfam" id="PF13604">
    <property type="entry name" value="AAA_30"/>
    <property type="match status" value="1"/>
</dbReference>
<dbReference type="SUPFAM" id="SSF52540">
    <property type="entry name" value="P-loop containing nucleoside triphosphate hydrolases"/>
    <property type="match status" value="1"/>
</dbReference>
<dbReference type="Gene3D" id="3.40.50.300">
    <property type="entry name" value="P-loop containing nucleotide triphosphate hydrolases"/>
    <property type="match status" value="2"/>
</dbReference>
<dbReference type="InterPro" id="IPR027417">
    <property type="entry name" value="P-loop_NTPase"/>
</dbReference>
<dbReference type="InterPro" id="IPR050534">
    <property type="entry name" value="Coronavir_polyprotein_1ab"/>
</dbReference>
<dbReference type="Pfam" id="PF13087">
    <property type="entry name" value="AAA_12"/>
    <property type="match status" value="1"/>
</dbReference>
<dbReference type="AlphaFoldDB" id="A0AAX4PAC4"/>
<evidence type="ECO:0000259" key="5">
    <source>
        <dbReference type="Pfam" id="PF13087"/>
    </source>
</evidence>
<keyword evidence="1" id="KW-0547">Nucleotide-binding</keyword>
<protein>
    <submittedName>
        <fullName evidence="6">RNA helicase SDE3</fullName>
    </submittedName>
</protein>
<keyword evidence="7" id="KW-1185">Reference proteome</keyword>
<dbReference type="EMBL" id="CP151507">
    <property type="protein sequence ID" value="WZN63143.1"/>
    <property type="molecule type" value="Genomic_DNA"/>
</dbReference>
<organism evidence="6 7">
    <name type="scientific">Chloropicon roscoffensis</name>
    <dbReference type="NCBI Taxonomy" id="1461544"/>
    <lineage>
        <taxon>Eukaryota</taxon>
        <taxon>Viridiplantae</taxon>
        <taxon>Chlorophyta</taxon>
        <taxon>Chloropicophyceae</taxon>
        <taxon>Chloropicales</taxon>
        <taxon>Chloropicaceae</taxon>
        <taxon>Chloropicon</taxon>
    </lineage>
</organism>
<evidence type="ECO:0000313" key="7">
    <source>
        <dbReference type="Proteomes" id="UP001472866"/>
    </source>
</evidence>
<dbReference type="CDD" id="cd18808">
    <property type="entry name" value="SF1_C_Upf1"/>
    <property type="match status" value="1"/>
</dbReference>